<evidence type="ECO:0000256" key="8">
    <source>
        <dbReference type="ARBA" id="ARBA00022989"/>
    </source>
</evidence>
<gene>
    <name evidence="12" type="ORF">FJQ55_01220</name>
</gene>
<evidence type="ECO:0000256" key="5">
    <source>
        <dbReference type="ARBA" id="ARBA00022679"/>
    </source>
</evidence>
<evidence type="ECO:0000256" key="2">
    <source>
        <dbReference type="ARBA" id="ARBA00004370"/>
    </source>
</evidence>
<dbReference type="InterPro" id="IPR003594">
    <property type="entry name" value="HATPase_dom"/>
</dbReference>
<dbReference type="InterPro" id="IPR003661">
    <property type="entry name" value="HisK_dim/P_dom"/>
</dbReference>
<dbReference type="InterPro" id="IPR004358">
    <property type="entry name" value="Sig_transdc_His_kin-like_C"/>
</dbReference>
<keyword evidence="9 10" id="KW-0472">Membrane</keyword>
<feature type="transmembrane region" description="Helical" evidence="10">
    <location>
        <begin position="168"/>
        <end position="191"/>
    </location>
</feature>
<evidence type="ECO:0000256" key="9">
    <source>
        <dbReference type="ARBA" id="ARBA00023136"/>
    </source>
</evidence>
<accession>A0A504UJS3</accession>
<evidence type="ECO:0000313" key="13">
    <source>
        <dbReference type="Proteomes" id="UP000316429"/>
    </source>
</evidence>
<evidence type="ECO:0000313" key="12">
    <source>
        <dbReference type="EMBL" id="TPP09526.1"/>
    </source>
</evidence>
<keyword evidence="5" id="KW-0808">Transferase</keyword>
<sequence length="449" mass="48023">MMQSLRLRLVIGAVLAIAFVLLLVGFGLSRVFSTYAAERYRSDMSAIMDQLAASIEIRNADAVVTDEPSDPRFGLPGSGLYWQVVPKDGKVIRSRSLWDVELSLAALHDGPYRFRETLGPDGAPILVDIRQIEVETGQGNRPFTLLAAFDRKVLDDAISQYHGSMTGMLIATAAVLLAAAFLQIGIGLAPLSRLQANLARVRAGSLDQFEGEGPTELKPLVLELNQLLKERETAVERARARASDLAHGLKTPLTVLLHVADGLPGPEKAMIRQQVDLIRQRSDRQLQSARLGVEQMTQTGLASLTGKLVSVLKPVTTARGIDWDVRLDDQLTADMDPADLAEALGNVLDNATRFARGVIRVSAAQDEAAVRLVVEDDGPGVEEAGLAEIAGRGVHLGDGEGSGLGLAISADVLAAYGGGLSFARSALGGLKVTLSMPTRTSRRTRSVKE</sequence>
<dbReference type="EMBL" id="VFYP01000001">
    <property type="protein sequence ID" value="TPP09526.1"/>
    <property type="molecule type" value="Genomic_DNA"/>
</dbReference>
<dbReference type="GO" id="GO:0005886">
    <property type="term" value="C:plasma membrane"/>
    <property type="evidence" value="ECO:0007669"/>
    <property type="project" value="TreeGrafter"/>
</dbReference>
<dbReference type="InterPro" id="IPR036097">
    <property type="entry name" value="HisK_dim/P_sf"/>
</dbReference>
<dbReference type="RefSeq" id="WP_140825915.1">
    <property type="nucleotide sequence ID" value="NZ_VFYP01000001.1"/>
</dbReference>
<organism evidence="12 13">
    <name type="scientific">Rhizobium glycinendophyticum</name>
    <dbReference type="NCBI Taxonomy" id="2589807"/>
    <lineage>
        <taxon>Bacteria</taxon>
        <taxon>Pseudomonadati</taxon>
        <taxon>Pseudomonadota</taxon>
        <taxon>Alphaproteobacteria</taxon>
        <taxon>Hyphomicrobiales</taxon>
        <taxon>Rhizobiaceae</taxon>
        <taxon>Rhizobium/Agrobacterium group</taxon>
        <taxon>Rhizobium</taxon>
    </lineage>
</organism>
<dbReference type="Gene3D" id="1.10.287.130">
    <property type="match status" value="1"/>
</dbReference>
<dbReference type="OrthoDB" id="9809567at2"/>
<proteinExistence type="predicted"/>
<comment type="catalytic activity">
    <reaction evidence="1">
        <text>ATP + protein L-histidine = ADP + protein N-phospho-L-histidine.</text>
        <dbReference type="EC" id="2.7.13.3"/>
    </reaction>
</comment>
<dbReference type="PANTHER" id="PTHR45436:SF5">
    <property type="entry name" value="SENSOR HISTIDINE KINASE TRCS"/>
    <property type="match status" value="1"/>
</dbReference>
<evidence type="ECO:0000256" key="6">
    <source>
        <dbReference type="ARBA" id="ARBA00022692"/>
    </source>
</evidence>
<dbReference type="PROSITE" id="PS50109">
    <property type="entry name" value="HIS_KIN"/>
    <property type="match status" value="1"/>
</dbReference>
<comment type="subcellular location">
    <subcellularLocation>
        <location evidence="2">Membrane</location>
    </subcellularLocation>
</comment>
<evidence type="ECO:0000259" key="11">
    <source>
        <dbReference type="PROSITE" id="PS50109"/>
    </source>
</evidence>
<keyword evidence="6 10" id="KW-0812">Transmembrane</keyword>
<keyword evidence="13" id="KW-1185">Reference proteome</keyword>
<dbReference type="InterPro" id="IPR050428">
    <property type="entry name" value="TCS_sensor_his_kinase"/>
</dbReference>
<dbReference type="AlphaFoldDB" id="A0A504UJS3"/>
<evidence type="ECO:0000256" key="4">
    <source>
        <dbReference type="ARBA" id="ARBA00022553"/>
    </source>
</evidence>
<dbReference type="InterPro" id="IPR005467">
    <property type="entry name" value="His_kinase_dom"/>
</dbReference>
<evidence type="ECO:0000256" key="3">
    <source>
        <dbReference type="ARBA" id="ARBA00012438"/>
    </source>
</evidence>
<keyword evidence="8 10" id="KW-1133">Transmembrane helix</keyword>
<dbReference type="SUPFAM" id="SSF47384">
    <property type="entry name" value="Homodimeric domain of signal transducing histidine kinase"/>
    <property type="match status" value="1"/>
</dbReference>
<evidence type="ECO:0000256" key="10">
    <source>
        <dbReference type="SAM" id="Phobius"/>
    </source>
</evidence>
<name>A0A504UJS3_9HYPH</name>
<evidence type="ECO:0000256" key="1">
    <source>
        <dbReference type="ARBA" id="ARBA00000085"/>
    </source>
</evidence>
<feature type="domain" description="Histidine kinase" evidence="11">
    <location>
        <begin position="244"/>
        <end position="440"/>
    </location>
</feature>
<protein>
    <recommendedName>
        <fullName evidence="3">histidine kinase</fullName>
        <ecNumber evidence="3">2.7.13.3</ecNumber>
    </recommendedName>
</protein>
<evidence type="ECO:0000256" key="7">
    <source>
        <dbReference type="ARBA" id="ARBA00022777"/>
    </source>
</evidence>
<dbReference type="Gene3D" id="3.30.565.10">
    <property type="entry name" value="Histidine kinase-like ATPase, C-terminal domain"/>
    <property type="match status" value="1"/>
</dbReference>
<comment type="caution">
    <text evidence="12">The sequence shown here is derived from an EMBL/GenBank/DDBJ whole genome shotgun (WGS) entry which is preliminary data.</text>
</comment>
<dbReference type="Pfam" id="PF02518">
    <property type="entry name" value="HATPase_c"/>
    <property type="match status" value="1"/>
</dbReference>
<reference evidence="12 13" key="1">
    <citation type="submission" date="2019-06" db="EMBL/GenBank/DDBJ databases">
        <title>Rhizobium sp. CL12 isolated from roots of soybean.</title>
        <authorList>
            <person name="Wang C."/>
        </authorList>
    </citation>
    <scope>NUCLEOTIDE SEQUENCE [LARGE SCALE GENOMIC DNA]</scope>
    <source>
        <strain evidence="12 13">CL12</strain>
    </source>
</reference>
<dbReference type="SUPFAM" id="SSF55874">
    <property type="entry name" value="ATPase domain of HSP90 chaperone/DNA topoisomerase II/histidine kinase"/>
    <property type="match status" value="1"/>
</dbReference>
<dbReference type="InterPro" id="IPR036890">
    <property type="entry name" value="HATPase_C_sf"/>
</dbReference>
<dbReference type="EC" id="2.7.13.3" evidence="3"/>
<dbReference type="SMART" id="SM00387">
    <property type="entry name" value="HATPase_c"/>
    <property type="match status" value="1"/>
</dbReference>
<keyword evidence="4" id="KW-0597">Phosphoprotein</keyword>
<dbReference type="GO" id="GO:0000155">
    <property type="term" value="F:phosphorelay sensor kinase activity"/>
    <property type="evidence" value="ECO:0007669"/>
    <property type="project" value="InterPro"/>
</dbReference>
<dbReference type="Proteomes" id="UP000316429">
    <property type="component" value="Unassembled WGS sequence"/>
</dbReference>
<dbReference type="CDD" id="cd00082">
    <property type="entry name" value="HisKA"/>
    <property type="match status" value="1"/>
</dbReference>
<dbReference type="PRINTS" id="PR00344">
    <property type="entry name" value="BCTRLSENSOR"/>
</dbReference>
<keyword evidence="7 12" id="KW-0418">Kinase</keyword>
<dbReference type="PANTHER" id="PTHR45436">
    <property type="entry name" value="SENSOR HISTIDINE KINASE YKOH"/>
    <property type="match status" value="1"/>
</dbReference>